<sequence>MKKLKIWVEVKKINFKIITPNGIFQESKADSVTVKTKFGYRVAQYAITPFVGIIVPSILHIKNEKETYQLQIKSGIVYANKFEVLIFTEDKLVFT</sequence>
<keyword evidence="1" id="KW-0066">ATP synthesis</keyword>
<dbReference type="Pfam" id="PF02823">
    <property type="entry name" value="ATP-synt_DE_N"/>
    <property type="match status" value="1"/>
</dbReference>
<dbReference type="InterPro" id="IPR036771">
    <property type="entry name" value="ATPsynth_dsu/esu_N"/>
</dbReference>
<keyword evidence="1" id="KW-0139">CF(1)</keyword>
<dbReference type="EMBL" id="QQRD01000001">
    <property type="protein sequence ID" value="MXR56552.1"/>
    <property type="molecule type" value="Genomic_DNA"/>
</dbReference>
<comment type="caution">
    <text evidence="3">The sequence shown here is derived from an EMBL/GenBank/DDBJ whole genome shotgun (WGS) entry which is preliminary data.</text>
</comment>
<dbReference type="Gene3D" id="2.60.15.10">
    <property type="entry name" value="F0F1 ATP synthase delta/epsilon subunit, N-terminal"/>
    <property type="match status" value="1"/>
</dbReference>
<evidence type="ECO:0000313" key="3">
    <source>
        <dbReference type="EMBL" id="MXR56552.1"/>
    </source>
</evidence>
<dbReference type="GO" id="GO:0015986">
    <property type="term" value="P:proton motive force-driven ATP synthesis"/>
    <property type="evidence" value="ECO:0007669"/>
    <property type="project" value="InterPro"/>
</dbReference>
<accession>A0AAW9XB93</accession>
<evidence type="ECO:0000256" key="1">
    <source>
        <dbReference type="ARBA" id="ARBA00023196"/>
    </source>
</evidence>
<dbReference type="InterPro" id="IPR020546">
    <property type="entry name" value="ATP_synth_F1_dsu/esu_N"/>
</dbReference>
<proteinExistence type="predicted"/>
<gene>
    <name evidence="3" type="ORF">DR094_00885</name>
</gene>
<feature type="domain" description="ATP synthase F1 complex delta/epsilon subunit N-terminal" evidence="2">
    <location>
        <begin position="14"/>
        <end position="89"/>
    </location>
</feature>
<protein>
    <recommendedName>
        <fullName evidence="2">ATP synthase F1 complex delta/epsilon subunit N-terminal domain-containing protein</fullName>
    </recommendedName>
</protein>
<name>A0AAW9XB93_MESFC</name>
<dbReference type="GO" id="GO:0045259">
    <property type="term" value="C:proton-transporting ATP synthase complex"/>
    <property type="evidence" value="ECO:0007669"/>
    <property type="project" value="UniProtKB-KW"/>
</dbReference>
<dbReference type="AlphaFoldDB" id="A0AAW9XB93"/>
<organism evidence="3 4">
    <name type="scientific">Mesomycoplasma flocculare</name>
    <name type="common">Mycoplasma flocculare</name>
    <dbReference type="NCBI Taxonomy" id="2128"/>
    <lineage>
        <taxon>Bacteria</taxon>
        <taxon>Bacillati</taxon>
        <taxon>Mycoplasmatota</taxon>
        <taxon>Mycoplasmoidales</taxon>
        <taxon>Metamycoplasmataceae</taxon>
        <taxon>Mesomycoplasma</taxon>
    </lineage>
</organism>
<reference evidence="3" key="1">
    <citation type="submission" date="2018-07" db="EMBL/GenBank/DDBJ databases">
        <title>Genetic characterization of Mycoplasma hyopneumoniae, M. hyorhinis and M. flocculare isolates through whole genome sequencing analysis: comparative analysis of sequence types and putative genes involved in virulence.</title>
        <authorList>
            <person name="Fourour S."/>
            <person name="Lucas P."/>
            <person name="Touzain F."/>
            <person name="Tocqueville V."/>
            <person name="Kempf I."/>
            <person name="Marois-Crehan C."/>
        </authorList>
    </citation>
    <scope>NUCLEOTIDE SEQUENCE</scope>
    <source>
        <strain evidence="3">MF22</strain>
    </source>
</reference>
<evidence type="ECO:0000259" key="2">
    <source>
        <dbReference type="Pfam" id="PF02823"/>
    </source>
</evidence>
<evidence type="ECO:0000313" key="4">
    <source>
        <dbReference type="Proteomes" id="UP001193441"/>
    </source>
</evidence>
<dbReference type="SUPFAM" id="SSF51344">
    <property type="entry name" value="Epsilon subunit of F1F0-ATP synthase N-terminal domain"/>
    <property type="match status" value="1"/>
</dbReference>
<dbReference type="Proteomes" id="UP001193441">
    <property type="component" value="Unassembled WGS sequence"/>
</dbReference>